<proteinExistence type="predicted"/>
<feature type="compositionally biased region" description="Polar residues" evidence="1">
    <location>
        <begin position="512"/>
        <end position="521"/>
    </location>
</feature>
<feature type="compositionally biased region" description="Polar residues" evidence="1">
    <location>
        <begin position="216"/>
        <end position="227"/>
    </location>
</feature>
<organism evidence="2 3">
    <name type="scientific">Rhizodiscina lignyota</name>
    <dbReference type="NCBI Taxonomy" id="1504668"/>
    <lineage>
        <taxon>Eukaryota</taxon>
        <taxon>Fungi</taxon>
        <taxon>Dikarya</taxon>
        <taxon>Ascomycota</taxon>
        <taxon>Pezizomycotina</taxon>
        <taxon>Dothideomycetes</taxon>
        <taxon>Pleosporomycetidae</taxon>
        <taxon>Aulographales</taxon>
        <taxon>Rhizodiscinaceae</taxon>
        <taxon>Rhizodiscina</taxon>
    </lineage>
</organism>
<feature type="region of interest" description="Disordered" evidence="1">
    <location>
        <begin position="1"/>
        <end position="31"/>
    </location>
</feature>
<dbReference type="AlphaFoldDB" id="A0A9P4ILB5"/>
<protein>
    <submittedName>
        <fullName evidence="2">Uncharacterized protein</fullName>
    </submittedName>
</protein>
<evidence type="ECO:0000313" key="2">
    <source>
        <dbReference type="EMBL" id="KAF2101378.1"/>
    </source>
</evidence>
<dbReference type="OrthoDB" id="4187949at2759"/>
<keyword evidence="3" id="KW-1185">Reference proteome</keyword>
<reference evidence="2" key="1">
    <citation type="journal article" date="2020" name="Stud. Mycol.">
        <title>101 Dothideomycetes genomes: a test case for predicting lifestyles and emergence of pathogens.</title>
        <authorList>
            <person name="Haridas S."/>
            <person name="Albert R."/>
            <person name="Binder M."/>
            <person name="Bloem J."/>
            <person name="Labutti K."/>
            <person name="Salamov A."/>
            <person name="Andreopoulos B."/>
            <person name="Baker S."/>
            <person name="Barry K."/>
            <person name="Bills G."/>
            <person name="Bluhm B."/>
            <person name="Cannon C."/>
            <person name="Castanera R."/>
            <person name="Culley D."/>
            <person name="Daum C."/>
            <person name="Ezra D."/>
            <person name="Gonzalez J."/>
            <person name="Henrissat B."/>
            <person name="Kuo A."/>
            <person name="Liang C."/>
            <person name="Lipzen A."/>
            <person name="Lutzoni F."/>
            <person name="Magnuson J."/>
            <person name="Mondo S."/>
            <person name="Nolan M."/>
            <person name="Ohm R."/>
            <person name="Pangilinan J."/>
            <person name="Park H.-J."/>
            <person name="Ramirez L."/>
            <person name="Alfaro M."/>
            <person name="Sun H."/>
            <person name="Tritt A."/>
            <person name="Yoshinaga Y."/>
            <person name="Zwiers L.-H."/>
            <person name="Turgeon B."/>
            <person name="Goodwin S."/>
            <person name="Spatafora J."/>
            <person name="Crous P."/>
            <person name="Grigoriev I."/>
        </authorList>
    </citation>
    <scope>NUCLEOTIDE SEQUENCE</scope>
    <source>
        <strain evidence="2">CBS 133067</strain>
    </source>
</reference>
<evidence type="ECO:0000256" key="1">
    <source>
        <dbReference type="SAM" id="MobiDB-lite"/>
    </source>
</evidence>
<gene>
    <name evidence="2" type="ORF">NA57DRAFT_53349</name>
</gene>
<accession>A0A9P4ILB5</accession>
<sequence length="637" mass="71248">MSSNHHQQGLPFLTKPQPQQQPPKDADLPQGECTFLKPQVGRSPLRCDCVAFTLDKDRPGAICGCGHAAWTHVREHVGDGVSRDEFAHLVREMREIKGAVRDMHEELNRQRSQREKENQQIVDEFRKLFDTITKVKMLGESRMVASHAGLEQRIASVSSHATHLEDRIEAIVDKTQNWDRVVRKLEVLDEACMSLEDRVDKVDNKQSHPPDLSPVQEVNSNVASPTPTAAPLEQTEQVEKRPAADWEIHVVLVPKRTQRYAFAHDSVEWRRCYSRGLHQTISPASRSAEDFSRAVESAFKPILQNRPWTPLVCLSSQDKELSQLPPGQNQPHLWDYTFLEKHCFAHDKLDGDIVYIAPTQEELPWSFIRSLTRAPNADETCWEHNVSLDGFGVNFSRPQTARSPFQSSNTPFARPSQSAPLGQIDSRMMDFIKNESSPAWVRKSSLESDSNSMYENSPPPYSTRTSTSGGTYAPSGMDNRLVDSGLNILAITALGQSGNEKPGAIHPFDPRSLTQRPSSSAGPGERSLTVPPQMPMGNEMDIDDEGGNHDSRGKSSEPSSLHRSGSNSTSNSRETQAPQQQQFYFTGRSKRRVTTGKYKEPVELSISSVKLPRLGFHKHSSDEKGKDREEAENGPVA</sequence>
<comment type="caution">
    <text evidence="2">The sequence shown here is derived from an EMBL/GenBank/DDBJ whole genome shotgun (WGS) entry which is preliminary data.</text>
</comment>
<feature type="compositionally biased region" description="Low complexity" evidence="1">
    <location>
        <begin position="462"/>
        <end position="472"/>
    </location>
</feature>
<feature type="compositionally biased region" description="Polar residues" evidence="1">
    <location>
        <begin position="556"/>
        <end position="584"/>
    </location>
</feature>
<feature type="compositionally biased region" description="Basic and acidic residues" evidence="1">
    <location>
        <begin position="546"/>
        <end position="555"/>
    </location>
</feature>
<feature type="region of interest" description="Disordered" evidence="1">
    <location>
        <begin position="201"/>
        <end position="234"/>
    </location>
</feature>
<feature type="region of interest" description="Disordered" evidence="1">
    <location>
        <begin position="443"/>
        <end position="476"/>
    </location>
</feature>
<feature type="region of interest" description="Disordered" evidence="1">
    <location>
        <begin position="497"/>
        <end position="637"/>
    </location>
</feature>
<feature type="compositionally biased region" description="Basic and acidic residues" evidence="1">
    <location>
        <begin position="619"/>
        <end position="631"/>
    </location>
</feature>
<dbReference type="Proteomes" id="UP000799772">
    <property type="component" value="Unassembled WGS sequence"/>
</dbReference>
<dbReference type="EMBL" id="ML978123">
    <property type="protein sequence ID" value="KAF2101378.1"/>
    <property type="molecule type" value="Genomic_DNA"/>
</dbReference>
<name>A0A9P4ILB5_9PEZI</name>
<evidence type="ECO:0000313" key="3">
    <source>
        <dbReference type="Proteomes" id="UP000799772"/>
    </source>
</evidence>